<keyword evidence="2" id="KW-1185">Reference proteome</keyword>
<proteinExistence type="predicted"/>
<organism evidence="1 2">
    <name type="scientific">Roseateles albus</name>
    <dbReference type="NCBI Taxonomy" id="2987525"/>
    <lineage>
        <taxon>Bacteria</taxon>
        <taxon>Pseudomonadati</taxon>
        <taxon>Pseudomonadota</taxon>
        <taxon>Betaproteobacteria</taxon>
        <taxon>Burkholderiales</taxon>
        <taxon>Sphaerotilaceae</taxon>
        <taxon>Roseateles</taxon>
    </lineage>
</organism>
<comment type="caution">
    <text evidence="1">The sequence shown here is derived from an EMBL/GenBank/DDBJ whole genome shotgun (WGS) entry which is preliminary data.</text>
</comment>
<protein>
    <submittedName>
        <fullName evidence="1">Uncharacterized protein</fullName>
    </submittedName>
</protein>
<dbReference type="Proteomes" id="UP001221189">
    <property type="component" value="Unassembled WGS sequence"/>
</dbReference>
<dbReference type="EMBL" id="JAQQXT010000003">
    <property type="protein sequence ID" value="MDC8771258.1"/>
    <property type="molecule type" value="Genomic_DNA"/>
</dbReference>
<reference evidence="1 2" key="1">
    <citation type="submission" date="2022-10" db="EMBL/GenBank/DDBJ databases">
        <title>Paucibacter sp. hw1 Genome sequencing.</title>
        <authorList>
            <person name="Park S."/>
        </authorList>
    </citation>
    <scope>NUCLEOTIDE SEQUENCE [LARGE SCALE GENOMIC DNA]</scope>
    <source>
        <strain evidence="2">hw1</strain>
    </source>
</reference>
<name>A0ABT5KBE5_9BURK</name>
<gene>
    <name evidence="1" type="ORF">PRZ03_06720</name>
</gene>
<dbReference type="RefSeq" id="WP_273599573.1">
    <property type="nucleotide sequence ID" value="NZ_JAQQXT010000003.1"/>
</dbReference>
<accession>A0ABT5KBE5</accession>
<evidence type="ECO:0000313" key="2">
    <source>
        <dbReference type="Proteomes" id="UP001221189"/>
    </source>
</evidence>
<sequence>MMMTTSNLATALVQSLKDKRSGDDDSDCPHGVSPFDFKPAAPPASLTQLCQAVAEHLEYGGQVYGLASHCQALSVHPEVSQAFWRLRQLVKSPGVMWLLLADWINRRSPPPQNKLDEQTVSDVLQPHLQCLDPALIDDAGRLFERLLGAYGNDGWTAARLQRLLRSIRSR</sequence>
<evidence type="ECO:0000313" key="1">
    <source>
        <dbReference type="EMBL" id="MDC8771258.1"/>
    </source>
</evidence>